<feature type="non-terminal residue" evidence="1">
    <location>
        <position position="1"/>
    </location>
</feature>
<proteinExistence type="predicted"/>
<sequence>LTTHFFHIHYFAVLNLIRKDCLDLDTFASDLFYRAPRSKA</sequence>
<evidence type="ECO:0000313" key="2">
    <source>
        <dbReference type="Proteomes" id="UP000076858"/>
    </source>
</evidence>
<name>A0A162BNK5_9CRUS</name>
<keyword evidence="2" id="KW-1185">Reference proteome</keyword>
<protein>
    <submittedName>
        <fullName evidence="1">Uncharacterized protein</fullName>
    </submittedName>
</protein>
<dbReference type="Proteomes" id="UP000076858">
    <property type="component" value="Unassembled WGS sequence"/>
</dbReference>
<gene>
    <name evidence="1" type="ORF">APZ42_010663</name>
</gene>
<evidence type="ECO:0000313" key="1">
    <source>
        <dbReference type="EMBL" id="KZR95560.1"/>
    </source>
</evidence>
<accession>A0A162BNK5</accession>
<dbReference type="AlphaFoldDB" id="A0A162BNK5"/>
<reference evidence="1 2" key="1">
    <citation type="submission" date="2016-03" db="EMBL/GenBank/DDBJ databases">
        <title>EvidentialGene: Evidence-directed Construction of Genes on Genomes.</title>
        <authorList>
            <person name="Gilbert D.G."/>
            <person name="Choi J.-H."/>
            <person name="Mockaitis K."/>
            <person name="Colbourne J."/>
            <person name="Pfrender M."/>
        </authorList>
    </citation>
    <scope>NUCLEOTIDE SEQUENCE [LARGE SCALE GENOMIC DNA]</scope>
    <source>
        <strain evidence="1 2">Xinb3</strain>
        <tissue evidence="1">Complete organism</tissue>
    </source>
</reference>
<dbReference type="EMBL" id="LRGB01028343">
    <property type="protein sequence ID" value="KZR95560.1"/>
    <property type="molecule type" value="Genomic_DNA"/>
</dbReference>
<organism evidence="1 2">
    <name type="scientific">Daphnia magna</name>
    <dbReference type="NCBI Taxonomy" id="35525"/>
    <lineage>
        <taxon>Eukaryota</taxon>
        <taxon>Metazoa</taxon>
        <taxon>Ecdysozoa</taxon>
        <taxon>Arthropoda</taxon>
        <taxon>Crustacea</taxon>
        <taxon>Branchiopoda</taxon>
        <taxon>Diplostraca</taxon>
        <taxon>Cladocera</taxon>
        <taxon>Anomopoda</taxon>
        <taxon>Daphniidae</taxon>
        <taxon>Daphnia</taxon>
    </lineage>
</organism>
<comment type="caution">
    <text evidence="1">The sequence shown here is derived from an EMBL/GenBank/DDBJ whole genome shotgun (WGS) entry which is preliminary data.</text>
</comment>